<dbReference type="InterPro" id="IPR000182">
    <property type="entry name" value="GNAT_dom"/>
</dbReference>
<feature type="domain" description="N-acetyltransferase" evidence="1">
    <location>
        <begin position="14"/>
        <end position="170"/>
    </location>
</feature>
<gene>
    <name evidence="2" type="ORF">ACFQZW_06085</name>
</gene>
<keyword evidence="2" id="KW-0808">Transferase</keyword>
<dbReference type="PANTHER" id="PTHR43792">
    <property type="entry name" value="GNAT FAMILY, PUTATIVE (AFU_ORTHOLOGUE AFUA_3G00765)-RELATED-RELATED"/>
    <property type="match status" value="1"/>
</dbReference>
<accession>A0ABW2Z483</accession>
<dbReference type="EC" id="2.3.-.-" evidence="2"/>
<comment type="caution">
    <text evidence="2">The sequence shown here is derived from an EMBL/GenBank/DDBJ whole genome shotgun (WGS) entry which is preliminary data.</text>
</comment>
<evidence type="ECO:0000313" key="2">
    <source>
        <dbReference type="EMBL" id="MFD0761645.1"/>
    </source>
</evidence>
<dbReference type="GO" id="GO:0016746">
    <property type="term" value="F:acyltransferase activity"/>
    <property type="evidence" value="ECO:0007669"/>
    <property type="project" value="UniProtKB-KW"/>
</dbReference>
<dbReference type="Proteomes" id="UP001597032">
    <property type="component" value="Unassembled WGS sequence"/>
</dbReference>
<dbReference type="PROSITE" id="PS51186">
    <property type="entry name" value="GNAT"/>
    <property type="match status" value="1"/>
</dbReference>
<reference evidence="3" key="1">
    <citation type="journal article" date="2019" name="Int. J. Syst. Evol. Microbiol.">
        <title>The Global Catalogue of Microorganisms (GCM) 10K type strain sequencing project: providing services to taxonomists for standard genome sequencing and annotation.</title>
        <authorList>
            <consortium name="The Broad Institute Genomics Platform"/>
            <consortium name="The Broad Institute Genome Sequencing Center for Infectious Disease"/>
            <person name="Wu L."/>
            <person name="Ma J."/>
        </authorList>
    </citation>
    <scope>NUCLEOTIDE SEQUENCE [LARGE SCALE GENOMIC DNA]</scope>
    <source>
        <strain evidence="3">CCUG 60022</strain>
    </source>
</reference>
<dbReference type="SUPFAM" id="SSF55729">
    <property type="entry name" value="Acyl-CoA N-acyltransferases (Nat)"/>
    <property type="match status" value="1"/>
</dbReference>
<evidence type="ECO:0000313" key="3">
    <source>
        <dbReference type="Proteomes" id="UP001597032"/>
    </source>
</evidence>
<dbReference type="EMBL" id="JBHTIC010000006">
    <property type="protein sequence ID" value="MFD0761645.1"/>
    <property type="molecule type" value="Genomic_DNA"/>
</dbReference>
<organism evidence="2 3">
    <name type="scientific">Lutibacter aestuarii</name>
    <dbReference type="NCBI Taxonomy" id="861111"/>
    <lineage>
        <taxon>Bacteria</taxon>
        <taxon>Pseudomonadati</taxon>
        <taxon>Bacteroidota</taxon>
        <taxon>Flavobacteriia</taxon>
        <taxon>Flavobacteriales</taxon>
        <taxon>Flavobacteriaceae</taxon>
        <taxon>Lutibacter</taxon>
    </lineage>
</organism>
<sequence length="170" mass="20038">MKFNPFPILETERLLLRELNVNDAKSFYQLNLDKEVMKYTGEGAFKDIEESKKFLENYDQYKKYGIGRWAVINKENKEFLGWCGLKFTENLNEYDIGFRFFRKHWNKGYATESAKACVNFGLNKFKITEIIGRAMKDNKASIKVLEKIGLMYDRDFDFEGSKGVIYKIKA</sequence>
<dbReference type="PANTHER" id="PTHR43792:SF16">
    <property type="entry name" value="N-ACETYLTRANSFERASE DOMAIN-CONTAINING PROTEIN"/>
    <property type="match status" value="1"/>
</dbReference>
<dbReference type="InterPro" id="IPR051531">
    <property type="entry name" value="N-acetyltransferase"/>
</dbReference>
<dbReference type="RefSeq" id="WP_298262689.1">
    <property type="nucleotide sequence ID" value="NZ_JBHTIC010000006.1"/>
</dbReference>
<evidence type="ECO:0000259" key="1">
    <source>
        <dbReference type="PROSITE" id="PS51186"/>
    </source>
</evidence>
<dbReference type="Gene3D" id="3.40.630.30">
    <property type="match status" value="1"/>
</dbReference>
<dbReference type="InterPro" id="IPR016181">
    <property type="entry name" value="Acyl_CoA_acyltransferase"/>
</dbReference>
<proteinExistence type="predicted"/>
<dbReference type="Pfam" id="PF13302">
    <property type="entry name" value="Acetyltransf_3"/>
    <property type="match status" value="1"/>
</dbReference>
<name>A0ABW2Z483_9FLAO</name>
<keyword evidence="2" id="KW-0012">Acyltransferase</keyword>
<protein>
    <submittedName>
        <fullName evidence="2">GNAT family N-acetyltransferase</fullName>
        <ecNumber evidence="2">2.3.-.-</ecNumber>
    </submittedName>
</protein>
<keyword evidence="3" id="KW-1185">Reference proteome</keyword>